<dbReference type="InterPro" id="IPR040152">
    <property type="entry name" value="Atp25"/>
</dbReference>
<dbReference type="AlphaFoldDB" id="A0A0A1THG8"/>
<dbReference type="OrthoDB" id="107372at2759"/>
<evidence type="ECO:0000256" key="4">
    <source>
        <dbReference type="ARBA" id="ARBA00022792"/>
    </source>
</evidence>
<dbReference type="EMBL" id="CDHN01000003">
    <property type="protein sequence ID" value="CEJ89960.1"/>
    <property type="molecule type" value="Genomic_DNA"/>
</dbReference>
<dbReference type="STRING" id="1531966.A0A0A1THG8"/>
<reference evidence="10 11" key="1">
    <citation type="journal article" date="2015" name="Genome Announc.">
        <title>Draft Genome Sequence and Gene Annotation of the Entomopathogenic Fungus Verticillium hemipterigenum.</title>
        <authorList>
            <person name="Horn F."/>
            <person name="Habel A."/>
            <person name="Scharf D.H."/>
            <person name="Dworschak J."/>
            <person name="Brakhage A.A."/>
            <person name="Guthke R."/>
            <person name="Hertweck C."/>
            <person name="Linde J."/>
        </authorList>
    </citation>
    <scope>NUCLEOTIDE SEQUENCE [LARGE SCALE GENOMIC DNA]</scope>
</reference>
<keyword evidence="4 8" id="KW-0999">Mitochondrion inner membrane</keyword>
<dbReference type="GO" id="GO:0005743">
    <property type="term" value="C:mitochondrial inner membrane"/>
    <property type="evidence" value="ECO:0007669"/>
    <property type="project" value="UniProtKB-SubCell"/>
</dbReference>
<sequence length="627" mass="71335">MLLRKAATGLGCRSCRNVVLRATTVRTQLCTPTTPSSATPMRWQRSIATTSRLYSTDNKSQTPIKDELVDVEDAEESELASNVPWFLEEEAPQRAPSQHTQKLPDVPEDAPKMIGPMIKYIFEDMGLDDISMFDLRELDPAAALGPNLIMLFGTARSETHLHVSAGRFVRWLRKNHSIAAKADGLIGPGELKTKLRRLRKKAKLMGTNTAVIPRGDNGISTGWICVNFGINESQSNASVSFDESGMISGFGSEEDGVTVVVQCMTEARRDELNLETLWESTLRRSVVQQMKFLGEDSSNTQEIDRIMKERIQLPTTGSKQQWQALERASQEQRRFYSTSARRLEPSKQRKPSQSAPPEPTPRVPLDEVRQQLQLLQQSGTQIDRSKLHSLIQAIFSATSEEPNSSLTRLSAMDQLLQSAEEQDTSTWHPETIVTMIEAMTLSPAYDSHIQQARKNIEYLIAQMKLRPDNLQQLRLMHIYASRKEWERFWYVFRIPPRLQQPRTKEHYELAFRAMALTKDATLCTEALRWVYPEMLKEQIELEITGALYMSLKACILTADPMAEQLLAQPPSKEGMSIIQQRQLERREFVCVLREVEDLHRHHIAMTARGERDGRLNRFLDSESSARA</sequence>
<evidence type="ECO:0000256" key="2">
    <source>
        <dbReference type="ARBA" id="ARBA00004443"/>
    </source>
</evidence>
<proteinExistence type="inferred from homology"/>
<dbReference type="HOGENOM" id="CLU_016140_1_0_1"/>
<evidence type="ECO:0000256" key="6">
    <source>
        <dbReference type="ARBA" id="ARBA00023128"/>
    </source>
</evidence>
<evidence type="ECO:0000256" key="1">
    <source>
        <dbReference type="ARBA" id="ARBA00003470"/>
    </source>
</evidence>
<dbReference type="InterPro" id="IPR043519">
    <property type="entry name" value="NT_sf"/>
</dbReference>
<evidence type="ECO:0000313" key="10">
    <source>
        <dbReference type="EMBL" id="CEJ89960.1"/>
    </source>
</evidence>
<evidence type="ECO:0000313" key="11">
    <source>
        <dbReference type="Proteomes" id="UP000039046"/>
    </source>
</evidence>
<evidence type="ECO:0000256" key="5">
    <source>
        <dbReference type="ARBA" id="ARBA00022946"/>
    </source>
</evidence>
<dbReference type="PANTHER" id="PTHR28087:SF1">
    <property type="entry name" value="ATPASE SYNTHESIS PROTEIN 25, MITOCHONDRIAL"/>
    <property type="match status" value="1"/>
</dbReference>
<keyword evidence="6 8" id="KW-0496">Mitochondrion</keyword>
<evidence type="ECO:0000256" key="8">
    <source>
        <dbReference type="RuleBase" id="RU367062"/>
    </source>
</evidence>
<gene>
    <name evidence="10" type="ORF">VHEMI05774</name>
</gene>
<accession>A0A0A1THG8</accession>
<protein>
    <recommendedName>
        <fullName evidence="8">ATPase synthesis protein 25</fullName>
    </recommendedName>
</protein>
<comment type="function">
    <text evidence="1">Probable mitochondrial mRNA stabilization factor.</text>
</comment>
<organism evidence="10 11">
    <name type="scientific">[Torrubiella] hemipterigena</name>
    <dbReference type="NCBI Taxonomy" id="1531966"/>
    <lineage>
        <taxon>Eukaryota</taxon>
        <taxon>Fungi</taxon>
        <taxon>Dikarya</taxon>
        <taxon>Ascomycota</taxon>
        <taxon>Pezizomycotina</taxon>
        <taxon>Sordariomycetes</taxon>
        <taxon>Hypocreomycetidae</taxon>
        <taxon>Hypocreales</taxon>
        <taxon>Clavicipitaceae</taxon>
        <taxon>Clavicipitaceae incertae sedis</taxon>
        <taxon>'Torrubiella' clade</taxon>
    </lineage>
</organism>
<keyword evidence="5 8" id="KW-0809">Transit peptide</keyword>
<comment type="function">
    <text evidence="8">Mitochondrial mRNA stabilization factor.</text>
</comment>
<dbReference type="GO" id="GO:0140053">
    <property type="term" value="P:mitochondrial gene expression"/>
    <property type="evidence" value="ECO:0007669"/>
    <property type="project" value="UniProtKB-UniRule"/>
</dbReference>
<comment type="subcellular location">
    <subcellularLocation>
        <location evidence="2 8">Mitochondrion inner membrane</location>
        <topology evidence="2 8">Peripheral membrane protein</topology>
        <orientation evidence="2 8">Matrix side</orientation>
    </subcellularLocation>
</comment>
<feature type="region of interest" description="Disordered" evidence="9">
    <location>
        <begin position="333"/>
        <end position="363"/>
    </location>
</feature>
<evidence type="ECO:0000256" key="9">
    <source>
        <dbReference type="SAM" id="MobiDB-lite"/>
    </source>
</evidence>
<dbReference type="PANTHER" id="PTHR28087">
    <property type="entry name" value="ATPASE SYNTHESIS PROTEIN 25, MITOCHONDRIAL"/>
    <property type="match status" value="1"/>
</dbReference>
<keyword evidence="7 8" id="KW-0472">Membrane</keyword>
<dbReference type="GO" id="GO:0048255">
    <property type="term" value="P:mRNA stabilization"/>
    <property type="evidence" value="ECO:0007669"/>
    <property type="project" value="TreeGrafter"/>
</dbReference>
<comment type="similarity">
    <text evidence="3 8">Belongs to the ATP25 family.</text>
</comment>
<dbReference type="Proteomes" id="UP000039046">
    <property type="component" value="Unassembled WGS sequence"/>
</dbReference>
<name>A0A0A1THG8_9HYPO</name>
<evidence type="ECO:0000256" key="3">
    <source>
        <dbReference type="ARBA" id="ARBA00010787"/>
    </source>
</evidence>
<dbReference type="Gene3D" id="3.30.460.10">
    <property type="entry name" value="Beta Polymerase, domain 2"/>
    <property type="match status" value="1"/>
</dbReference>
<keyword evidence="11" id="KW-1185">Reference proteome</keyword>
<evidence type="ECO:0000256" key="7">
    <source>
        <dbReference type="ARBA" id="ARBA00023136"/>
    </source>
</evidence>